<dbReference type="KEGG" id="ehx:EMIHUDRAFT_360083"/>
<dbReference type="Proteomes" id="UP000013827">
    <property type="component" value="Unassembled WGS sequence"/>
</dbReference>
<organism evidence="9 10">
    <name type="scientific">Emiliania huxleyi (strain CCMP1516)</name>
    <dbReference type="NCBI Taxonomy" id="280463"/>
    <lineage>
        <taxon>Eukaryota</taxon>
        <taxon>Haptista</taxon>
        <taxon>Haptophyta</taxon>
        <taxon>Prymnesiophyceae</taxon>
        <taxon>Isochrysidales</taxon>
        <taxon>Noelaerhabdaceae</taxon>
        <taxon>Emiliania</taxon>
    </lineage>
</organism>
<dbReference type="InterPro" id="IPR030400">
    <property type="entry name" value="Sedolisin_dom"/>
</dbReference>
<dbReference type="CDD" id="cd04056">
    <property type="entry name" value="Peptidases_S53"/>
    <property type="match status" value="1"/>
</dbReference>
<feature type="domain" description="Peptidase S53" evidence="8">
    <location>
        <begin position="97"/>
        <end position="449"/>
    </location>
</feature>
<dbReference type="GO" id="GO:0004252">
    <property type="term" value="F:serine-type endopeptidase activity"/>
    <property type="evidence" value="ECO:0007669"/>
    <property type="project" value="UniProtKB-UniRule"/>
</dbReference>
<dbReference type="PANTHER" id="PTHR14218:SF15">
    <property type="entry name" value="TRIPEPTIDYL-PEPTIDASE 1"/>
    <property type="match status" value="1"/>
</dbReference>
<feature type="active site" description="Charge relay system" evidence="7">
    <location>
        <position position="168"/>
    </location>
</feature>
<reference evidence="10" key="1">
    <citation type="journal article" date="2013" name="Nature">
        <title>Pan genome of the phytoplankton Emiliania underpins its global distribution.</title>
        <authorList>
            <person name="Read B.A."/>
            <person name="Kegel J."/>
            <person name="Klute M.J."/>
            <person name="Kuo A."/>
            <person name="Lefebvre S.C."/>
            <person name="Maumus F."/>
            <person name="Mayer C."/>
            <person name="Miller J."/>
            <person name="Monier A."/>
            <person name="Salamov A."/>
            <person name="Young J."/>
            <person name="Aguilar M."/>
            <person name="Claverie J.M."/>
            <person name="Frickenhaus S."/>
            <person name="Gonzalez K."/>
            <person name="Herman E.K."/>
            <person name="Lin Y.C."/>
            <person name="Napier J."/>
            <person name="Ogata H."/>
            <person name="Sarno A.F."/>
            <person name="Shmutz J."/>
            <person name="Schroeder D."/>
            <person name="de Vargas C."/>
            <person name="Verret F."/>
            <person name="von Dassow P."/>
            <person name="Valentin K."/>
            <person name="Van de Peer Y."/>
            <person name="Wheeler G."/>
            <person name="Dacks J.B."/>
            <person name="Delwiche C.F."/>
            <person name="Dyhrman S.T."/>
            <person name="Glockner G."/>
            <person name="John U."/>
            <person name="Richards T."/>
            <person name="Worden A.Z."/>
            <person name="Zhang X."/>
            <person name="Grigoriev I.V."/>
            <person name="Allen A.E."/>
            <person name="Bidle K."/>
            <person name="Borodovsky M."/>
            <person name="Bowler C."/>
            <person name="Brownlee C."/>
            <person name="Cock J.M."/>
            <person name="Elias M."/>
            <person name="Gladyshev V.N."/>
            <person name="Groth M."/>
            <person name="Guda C."/>
            <person name="Hadaegh A."/>
            <person name="Iglesias-Rodriguez M.D."/>
            <person name="Jenkins J."/>
            <person name="Jones B.M."/>
            <person name="Lawson T."/>
            <person name="Leese F."/>
            <person name="Lindquist E."/>
            <person name="Lobanov A."/>
            <person name="Lomsadze A."/>
            <person name="Malik S.B."/>
            <person name="Marsh M.E."/>
            <person name="Mackinder L."/>
            <person name="Mock T."/>
            <person name="Mueller-Roeber B."/>
            <person name="Pagarete A."/>
            <person name="Parker M."/>
            <person name="Probert I."/>
            <person name="Quesneville H."/>
            <person name="Raines C."/>
            <person name="Rensing S.A."/>
            <person name="Riano-Pachon D.M."/>
            <person name="Richier S."/>
            <person name="Rokitta S."/>
            <person name="Shiraiwa Y."/>
            <person name="Soanes D.M."/>
            <person name="van der Giezen M."/>
            <person name="Wahlund T.M."/>
            <person name="Williams B."/>
            <person name="Wilson W."/>
            <person name="Wolfe G."/>
            <person name="Wurch L.L."/>
        </authorList>
    </citation>
    <scope>NUCLEOTIDE SEQUENCE</scope>
</reference>
<feature type="binding site" evidence="7">
    <location>
        <position position="407"/>
    </location>
    <ligand>
        <name>Ca(2+)</name>
        <dbReference type="ChEBI" id="CHEBI:29108"/>
    </ligand>
</feature>
<keyword evidence="4 7" id="KW-0720">Serine protease</keyword>
<comment type="cofactor">
    <cofactor evidence="7">
        <name>Ca(2+)</name>
        <dbReference type="ChEBI" id="CHEBI:29108"/>
    </cofactor>
    <text evidence="7">Binds 1 Ca(2+) ion per subunit.</text>
</comment>
<keyword evidence="10" id="KW-1185">Reference proteome</keyword>
<feature type="binding site" evidence="7">
    <location>
        <position position="427"/>
    </location>
    <ligand>
        <name>Ca(2+)</name>
        <dbReference type="ChEBI" id="CHEBI:29108"/>
    </ligand>
</feature>
<feature type="active site" description="Charge relay system" evidence="7">
    <location>
        <position position="164"/>
    </location>
</feature>
<feature type="active site" description="Charge relay system" evidence="7">
    <location>
        <position position="366"/>
    </location>
</feature>
<evidence type="ECO:0000313" key="9">
    <source>
        <dbReference type="EnsemblProtists" id="EOD05011"/>
    </source>
</evidence>
<dbReference type="Pfam" id="PF00082">
    <property type="entry name" value="Peptidase_S8"/>
    <property type="match status" value="1"/>
</dbReference>
<evidence type="ECO:0000259" key="8">
    <source>
        <dbReference type="PROSITE" id="PS51695"/>
    </source>
</evidence>
<dbReference type="OMA" id="VIRTMNY"/>
<evidence type="ECO:0000256" key="4">
    <source>
        <dbReference type="ARBA" id="ARBA00022825"/>
    </source>
</evidence>
<dbReference type="GO" id="GO:0006508">
    <property type="term" value="P:proteolysis"/>
    <property type="evidence" value="ECO:0007669"/>
    <property type="project" value="UniProtKB-KW"/>
</dbReference>
<evidence type="ECO:0000256" key="7">
    <source>
        <dbReference type="PROSITE-ProRule" id="PRU01032"/>
    </source>
</evidence>
<dbReference type="EnsemblProtists" id="EOD05011">
    <property type="protein sequence ID" value="EOD05011"/>
    <property type="gene ID" value="EMIHUDRAFT_360083"/>
</dbReference>
<feature type="binding site" evidence="7">
    <location>
        <position position="408"/>
    </location>
    <ligand>
        <name>Ca(2+)</name>
        <dbReference type="ChEBI" id="CHEBI:29108"/>
    </ligand>
</feature>
<evidence type="ECO:0000256" key="1">
    <source>
        <dbReference type="ARBA" id="ARBA00022670"/>
    </source>
</evidence>
<keyword evidence="6" id="KW-0865">Zymogen</keyword>
<evidence type="ECO:0000256" key="2">
    <source>
        <dbReference type="ARBA" id="ARBA00022723"/>
    </source>
</evidence>
<dbReference type="GO" id="GO:0008240">
    <property type="term" value="F:tripeptidyl-peptidase activity"/>
    <property type="evidence" value="ECO:0007669"/>
    <property type="project" value="TreeGrafter"/>
</dbReference>
<evidence type="ECO:0000256" key="5">
    <source>
        <dbReference type="ARBA" id="ARBA00022837"/>
    </source>
</evidence>
<keyword evidence="5 7" id="KW-0106">Calcium</keyword>
<proteinExistence type="predicted"/>
<feature type="binding site" evidence="7">
    <location>
        <position position="429"/>
    </location>
    <ligand>
        <name>Ca(2+)</name>
        <dbReference type="ChEBI" id="CHEBI:29108"/>
    </ligand>
</feature>
<keyword evidence="2 7" id="KW-0479">Metal-binding</keyword>
<dbReference type="HOGENOM" id="CLU_013783_3_0_1"/>
<keyword evidence="1 7" id="KW-0645">Protease</keyword>
<keyword evidence="3 7" id="KW-0378">Hydrolase</keyword>
<dbReference type="PROSITE" id="PS51695">
    <property type="entry name" value="SEDOLISIN"/>
    <property type="match status" value="1"/>
</dbReference>
<evidence type="ECO:0000256" key="3">
    <source>
        <dbReference type="ARBA" id="ARBA00022801"/>
    </source>
</evidence>
<dbReference type="AlphaFoldDB" id="A0A0D3I176"/>
<dbReference type="Pfam" id="PF09286">
    <property type="entry name" value="Pro-kuma_activ"/>
    <property type="match status" value="1"/>
</dbReference>
<dbReference type="GO" id="GO:0046872">
    <property type="term" value="F:metal ion binding"/>
    <property type="evidence" value="ECO:0007669"/>
    <property type="project" value="UniProtKB-UniRule"/>
</dbReference>
<dbReference type="InterPro" id="IPR015366">
    <property type="entry name" value="S53_propep"/>
</dbReference>
<dbReference type="PROSITE" id="PS00138">
    <property type="entry name" value="SUBTILASE_SER"/>
    <property type="match status" value="1"/>
</dbReference>
<dbReference type="InterPro" id="IPR000209">
    <property type="entry name" value="Peptidase_S8/S53_dom"/>
</dbReference>
<protein>
    <recommendedName>
        <fullName evidence="8">Peptidase S53 domain-containing protein</fullName>
    </recommendedName>
</protein>
<accession>A0A0D3I176</accession>
<reference evidence="9" key="2">
    <citation type="submission" date="2024-10" db="UniProtKB">
        <authorList>
            <consortium name="EnsemblProtists"/>
        </authorList>
    </citation>
    <scope>IDENTIFICATION</scope>
</reference>
<dbReference type="InterPro" id="IPR023828">
    <property type="entry name" value="Peptidase_S8_Ser-AS"/>
</dbReference>
<dbReference type="InterPro" id="IPR036852">
    <property type="entry name" value="Peptidase_S8/S53_dom_sf"/>
</dbReference>
<dbReference type="InterPro" id="IPR050819">
    <property type="entry name" value="Tripeptidyl-peptidase_I"/>
</dbReference>
<dbReference type="Gene3D" id="3.40.50.200">
    <property type="entry name" value="Peptidase S8/S53 domain"/>
    <property type="match status" value="1"/>
</dbReference>
<dbReference type="PaxDb" id="2903-EOD05011"/>
<dbReference type="SUPFAM" id="SSF52743">
    <property type="entry name" value="Subtilisin-like"/>
    <property type="match status" value="1"/>
</dbReference>
<name>A0A0D3I176_EMIH1</name>
<dbReference type="STRING" id="2903.R1D2J6"/>
<evidence type="ECO:0000256" key="6">
    <source>
        <dbReference type="ARBA" id="ARBA00023145"/>
    </source>
</evidence>
<evidence type="ECO:0000313" key="10">
    <source>
        <dbReference type="Proteomes" id="UP000013827"/>
    </source>
</evidence>
<dbReference type="PANTHER" id="PTHR14218">
    <property type="entry name" value="PROTEASE S8 TRIPEPTIDYL PEPTIDASE I CLN2"/>
    <property type="match status" value="1"/>
</dbReference>
<dbReference type="GeneID" id="17251183"/>
<dbReference type="eggNOG" id="ENOG502QR6D">
    <property type="taxonomic scope" value="Eukaryota"/>
</dbReference>
<dbReference type="RefSeq" id="XP_005757440.1">
    <property type="nucleotide sequence ID" value="XM_005757383.1"/>
</dbReference>
<sequence length="449" mass="47133">MLTVVMTAAEAEALLSARLHWYRHSRVKAAPRLLRAAAGYSLDASVAQHVSLVGELVQFPHIAEKATTDAAEPASSFSAAAGEEWPKGCAAAQCDNFVTPAVLAMRYKIPAAAASGSTASSMAVAEYQGQYYKTSDLATFGESCKVDVSIKETIGGDLPVAGVEAELDIEYIKAVAPAVPLTVVYNSQYSLLAWARQISSLENPPLVHSVSYGNDEKQQVSAEYMQTANTAFMKAGVRGLSILFASGDQGVCGREGCGFFKKRFKPDFPAASPYITAVGGTDFVTKSVVGDEKAWVAGGGGFSDDFAIPAYQAEAVAAYLSQPDLPPKDMWNSTGRAYPDVSALAGQVNPYCVVSSGRFAGVAGTSAACPVVAGIFALLNSRRVDNGKPALGFLNPFIYQNPQGFQDVTQGKNTGGMQEYGFSAVKGWDAATGFGTPDSDALAEAVDQL</sequence>